<evidence type="ECO:0000313" key="3">
    <source>
        <dbReference type="Proteomes" id="UP000094068"/>
    </source>
</evidence>
<evidence type="ECO:0000256" key="1">
    <source>
        <dbReference type="SAM" id="MobiDB-lite"/>
    </source>
</evidence>
<proteinExistence type="predicted"/>
<evidence type="ECO:0000313" key="2">
    <source>
        <dbReference type="EMBL" id="OEG13555.1"/>
    </source>
</evidence>
<gene>
    <name evidence="2" type="ORF">BCR21_00765</name>
</gene>
<dbReference type="Proteomes" id="UP000094068">
    <property type="component" value="Unassembled WGS sequence"/>
</dbReference>
<name>A0A1E5GLR9_9ENTE</name>
<sequence length="79" mass="9496">MQNTKRKFISPQLKYLSENEEGKWILVTSLNPTLVKSLKMIMRWDDFKSKKMLGHSSKSHIPALRNPNKRWEQKQLLWK</sequence>
<reference evidence="3" key="1">
    <citation type="submission" date="2016-09" db="EMBL/GenBank/DDBJ databases">
        <authorList>
            <person name="Gulvik C.A."/>
        </authorList>
    </citation>
    <scope>NUCLEOTIDE SEQUENCE [LARGE SCALE GENOMIC DNA]</scope>
    <source>
        <strain evidence="3">DSM 23328</strain>
    </source>
</reference>
<organism evidence="2 3">
    <name type="scientific">Enterococcus ureasiticus</name>
    <dbReference type="NCBI Taxonomy" id="903984"/>
    <lineage>
        <taxon>Bacteria</taxon>
        <taxon>Bacillati</taxon>
        <taxon>Bacillota</taxon>
        <taxon>Bacilli</taxon>
        <taxon>Lactobacillales</taxon>
        <taxon>Enterococcaceae</taxon>
        <taxon>Enterococcus</taxon>
    </lineage>
</organism>
<keyword evidence="3" id="KW-1185">Reference proteome</keyword>
<dbReference type="RefSeq" id="WP_069644619.1">
    <property type="nucleotide sequence ID" value="NZ_MIJZ01000001.1"/>
</dbReference>
<accession>A0A1E5GLR9</accession>
<dbReference type="EMBL" id="MIJZ01000001">
    <property type="protein sequence ID" value="OEG13555.1"/>
    <property type="molecule type" value="Genomic_DNA"/>
</dbReference>
<comment type="caution">
    <text evidence="2">The sequence shown here is derived from an EMBL/GenBank/DDBJ whole genome shotgun (WGS) entry which is preliminary data.</text>
</comment>
<protein>
    <submittedName>
        <fullName evidence="2">Uncharacterized protein</fullName>
    </submittedName>
</protein>
<feature type="region of interest" description="Disordered" evidence="1">
    <location>
        <begin position="54"/>
        <end position="79"/>
    </location>
</feature>
<dbReference type="AlphaFoldDB" id="A0A1E5GLR9"/>